<sequence>MNIKYRLAATFLPILLSAMAAQAAAGPRCEVASGPRTAALVELYSSEGCSSCPPADQRLNALRKEAGAAGLVVPLALHVTYWDRIGWTDPLAQPPFDARQAELLRDQRQHVAYTPQFFVGGKEVRGWDAQLPAAIARINATPATVNLRLSAKPGRDGKLLLDAQAGAVDGHTGGKLYLAVSESGIVSQVLRGENRGATLRHDAAVRLWLGPVPLVQGRASLRREVSVPPSWRQDRLQAVAFVQQAEGSTILQAVGMAPCASVAAGVFAGGS</sequence>
<evidence type="ECO:0000313" key="2">
    <source>
        <dbReference type="EMBL" id="OBV38852.1"/>
    </source>
</evidence>
<dbReference type="PANTHER" id="PTHR36057:SF1">
    <property type="entry name" value="LIPOPROTEIN LIPID ATTACHMENT SITE-LIKE PROTEIN, PUTATIVE (DUF1223)-RELATED"/>
    <property type="match status" value="1"/>
</dbReference>
<name>A0A1A7BZC8_9BURK</name>
<dbReference type="PATRIC" id="fig|1747903.4.peg.2412"/>
<keyword evidence="1" id="KW-0732">Signal</keyword>
<feature type="chain" id="PRO_5008510024" description="DUF1223 domain-containing protein" evidence="1">
    <location>
        <begin position="24"/>
        <end position="271"/>
    </location>
</feature>
<protein>
    <recommendedName>
        <fullName evidence="4">DUF1223 domain-containing protein</fullName>
    </recommendedName>
</protein>
<dbReference type="STRING" id="1747903.ASR47_1007168"/>
<dbReference type="InterPro" id="IPR010634">
    <property type="entry name" value="DUF1223"/>
</dbReference>
<organism evidence="2 3">
    <name type="scientific">Janthinobacterium psychrotolerans</name>
    <dbReference type="NCBI Taxonomy" id="1747903"/>
    <lineage>
        <taxon>Bacteria</taxon>
        <taxon>Pseudomonadati</taxon>
        <taxon>Pseudomonadota</taxon>
        <taxon>Betaproteobacteria</taxon>
        <taxon>Burkholderiales</taxon>
        <taxon>Oxalobacteraceae</taxon>
        <taxon>Janthinobacterium</taxon>
    </lineage>
</organism>
<dbReference type="PANTHER" id="PTHR36057">
    <property type="match status" value="1"/>
</dbReference>
<dbReference type="RefSeq" id="WP_065308562.1">
    <property type="nucleotide sequence ID" value="NZ_LOCQ01000056.1"/>
</dbReference>
<reference evidence="2 3" key="1">
    <citation type="submission" date="2016-04" db="EMBL/GenBank/DDBJ databases">
        <title>Draft genome sequence of Janthinobacterium psychrotolerans sp. nov., isolated from freshwater sediments in Denmark.</title>
        <authorList>
            <person name="Gong X."/>
            <person name="Skrivergaard S."/>
            <person name="Korsgaard B.S."/>
            <person name="Schreiber L."/>
            <person name="Marshall I.P."/>
            <person name="Finster K."/>
            <person name="Schramm A."/>
        </authorList>
    </citation>
    <scope>NUCLEOTIDE SEQUENCE [LARGE SCALE GENOMIC DNA]</scope>
    <source>
        <strain evidence="2 3">S3-2</strain>
    </source>
</reference>
<keyword evidence="3" id="KW-1185">Reference proteome</keyword>
<dbReference type="OrthoDB" id="9808254at2"/>
<accession>A0A1A7BZC8</accession>
<dbReference type="Pfam" id="PF06764">
    <property type="entry name" value="DUF1223"/>
    <property type="match status" value="1"/>
</dbReference>
<dbReference type="SUPFAM" id="SSF52833">
    <property type="entry name" value="Thioredoxin-like"/>
    <property type="match status" value="1"/>
</dbReference>
<evidence type="ECO:0000256" key="1">
    <source>
        <dbReference type="SAM" id="SignalP"/>
    </source>
</evidence>
<dbReference type="InterPro" id="IPR036249">
    <property type="entry name" value="Thioredoxin-like_sf"/>
</dbReference>
<dbReference type="Proteomes" id="UP000092713">
    <property type="component" value="Unassembled WGS sequence"/>
</dbReference>
<gene>
    <name evidence="2" type="ORF">ASR47_1007168</name>
</gene>
<feature type="signal peptide" evidence="1">
    <location>
        <begin position="1"/>
        <end position="23"/>
    </location>
</feature>
<comment type="caution">
    <text evidence="2">The sequence shown here is derived from an EMBL/GenBank/DDBJ whole genome shotgun (WGS) entry which is preliminary data.</text>
</comment>
<evidence type="ECO:0008006" key="4">
    <source>
        <dbReference type="Google" id="ProtNLM"/>
    </source>
</evidence>
<dbReference type="EMBL" id="LOCQ01000056">
    <property type="protein sequence ID" value="OBV38852.1"/>
    <property type="molecule type" value="Genomic_DNA"/>
</dbReference>
<evidence type="ECO:0000313" key="3">
    <source>
        <dbReference type="Proteomes" id="UP000092713"/>
    </source>
</evidence>
<dbReference type="AlphaFoldDB" id="A0A1A7BZC8"/>
<proteinExistence type="predicted"/>